<keyword evidence="10" id="KW-0175">Coiled coil</keyword>
<dbReference type="PROSITE" id="PS00675">
    <property type="entry name" value="SIGMA54_INTERACT_1"/>
    <property type="match status" value="1"/>
</dbReference>
<dbReference type="PIRSF" id="PIRSF003128">
    <property type="entry name" value="RecN"/>
    <property type="match status" value="1"/>
</dbReference>
<evidence type="ECO:0000259" key="11">
    <source>
        <dbReference type="Pfam" id="PF02463"/>
    </source>
</evidence>
<dbReference type="GO" id="GO:0043590">
    <property type="term" value="C:bacterial nucleoid"/>
    <property type="evidence" value="ECO:0007669"/>
    <property type="project" value="TreeGrafter"/>
</dbReference>
<sequence>MLRRLHVNNYVLIDSLDIGFPEGLVIITGQTGAGKSILLGALNLVLGAKADASVIGENGGNCVVEAEFAVDLGQDALKEIIEANDIDVPDGILVIRRVVNPTGRSRSFINDVPVTVQVLSELAAHLVDIHSQHQTLLLSDRQFRLSALDLYAGNKTLLSDYRKAYSSYLHLRSELSSLEDSLKKASDEQAYNSARYSQLESAALKEGELEALEAEQKQLANAEEIKENLCGAEELFSGDDESGRQGIDPMLKEMERQLDKVSRFIPDAASLAQRISSCRIELDDVISDVSDLESRTDVSPERLQTVEDRISLLYGLMQKFGCQDEKELIARRDELKSLISDTAAMEERRAAVAAQLDSAYASLKSLSGSLHEVRLEASVPLAASITDSLHFLELSSAVFDIRLVPSELSPNGEDTVDFLFSSTGKTPADISKCASGGEMSRIMLALKAMMAAYMSMPTMIFDEIDTGVSGSAADKMGSMICRMGKDMQVFAITHLPQVAAKGNAHYLVTKETDPVTSRTVSSIRRISGEERVLEMARMLSGSVLTDAAIDNAKALLNENSGL</sequence>
<evidence type="ECO:0000256" key="6">
    <source>
        <dbReference type="ARBA" id="ARBA00022840"/>
    </source>
</evidence>
<keyword evidence="4" id="KW-0547">Nucleotide-binding</keyword>
<dbReference type="CDD" id="cd03241">
    <property type="entry name" value="ABC_RecN"/>
    <property type="match status" value="2"/>
</dbReference>
<evidence type="ECO:0000313" key="12">
    <source>
        <dbReference type="EMBL" id="MBO8455741.1"/>
    </source>
</evidence>
<dbReference type="InterPro" id="IPR027417">
    <property type="entry name" value="P-loop_NTPase"/>
</dbReference>
<dbReference type="GO" id="GO:0005524">
    <property type="term" value="F:ATP binding"/>
    <property type="evidence" value="ECO:0007669"/>
    <property type="project" value="UniProtKB-KW"/>
</dbReference>
<dbReference type="Pfam" id="PF02463">
    <property type="entry name" value="SMC_N"/>
    <property type="match status" value="1"/>
</dbReference>
<comment type="function">
    <text evidence="1 9">May be involved in recombinational repair of damaged DNA.</text>
</comment>
<dbReference type="SUPFAM" id="SSF52540">
    <property type="entry name" value="P-loop containing nucleoside triphosphate hydrolases"/>
    <property type="match status" value="1"/>
</dbReference>
<name>A0A9D9HKZ2_9BACT</name>
<evidence type="ECO:0000256" key="2">
    <source>
        <dbReference type="ARBA" id="ARBA00009441"/>
    </source>
</evidence>
<dbReference type="GO" id="GO:0009432">
    <property type="term" value="P:SOS response"/>
    <property type="evidence" value="ECO:0007669"/>
    <property type="project" value="TreeGrafter"/>
</dbReference>
<dbReference type="PANTHER" id="PTHR11059:SF0">
    <property type="entry name" value="DNA REPAIR PROTEIN RECN"/>
    <property type="match status" value="1"/>
</dbReference>
<proteinExistence type="inferred from homology"/>
<keyword evidence="5 9" id="KW-0227">DNA damage</keyword>
<keyword evidence="6" id="KW-0067">ATP-binding</keyword>
<keyword evidence="7 9" id="KW-0234">DNA repair</keyword>
<dbReference type="InterPro" id="IPR003395">
    <property type="entry name" value="RecF/RecN/SMC_N"/>
</dbReference>
<evidence type="ECO:0000256" key="4">
    <source>
        <dbReference type="ARBA" id="ARBA00022741"/>
    </source>
</evidence>
<dbReference type="InterPro" id="IPR004604">
    <property type="entry name" value="DNA_recomb/repair_RecN"/>
</dbReference>
<dbReference type="Gene3D" id="3.40.50.300">
    <property type="entry name" value="P-loop containing nucleotide triphosphate hydrolases"/>
    <property type="match status" value="2"/>
</dbReference>
<evidence type="ECO:0000256" key="7">
    <source>
        <dbReference type="ARBA" id="ARBA00023204"/>
    </source>
</evidence>
<evidence type="ECO:0000256" key="8">
    <source>
        <dbReference type="ARBA" id="ARBA00033408"/>
    </source>
</evidence>
<evidence type="ECO:0000256" key="9">
    <source>
        <dbReference type="PIRNR" id="PIRNR003128"/>
    </source>
</evidence>
<reference evidence="12" key="1">
    <citation type="submission" date="2020-10" db="EMBL/GenBank/DDBJ databases">
        <authorList>
            <person name="Gilroy R."/>
        </authorList>
    </citation>
    <scope>NUCLEOTIDE SEQUENCE</scope>
    <source>
        <strain evidence="12">B1-3475</strain>
    </source>
</reference>
<accession>A0A9D9HKZ2</accession>
<evidence type="ECO:0000256" key="3">
    <source>
        <dbReference type="ARBA" id="ARBA00021315"/>
    </source>
</evidence>
<dbReference type="AlphaFoldDB" id="A0A9D9HKZ2"/>
<evidence type="ECO:0000256" key="5">
    <source>
        <dbReference type="ARBA" id="ARBA00022763"/>
    </source>
</evidence>
<feature type="coiled-coil region" evidence="10">
    <location>
        <begin position="168"/>
        <end position="232"/>
    </location>
</feature>
<dbReference type="EMBL" id="JADIMK010000050">
    <property type="protein sequence ID" value="MBO8455741.1"/>
    <property type="molecule type" value="Genomic_DNA"/>
</dbReference>
<protein>
    <recommendedName>
        <fullName evidence="3 9">DNA repair protein RecN</fullName>
    </recommendedName>
    <alternativeName>
        <fullName evidence="8 9">Recombination protein N</fullName>
    </alternativeName>
</protein>
<comment type="caution">
    <text evidence="12">The sequence shown here is derived from an EMBL/GenBank/DDBJ whole genome shotgun (WGS) entry which is preliminary data.</text>
</comment>
<evidence type="ECO:0000256" key="1">
    <source>
        <dbReference type="ARBA" id="ARBA00003618"/>
    </source>
</evidence>
<comment type="similarity">
    <text evidence="2 9">Belongs to the RecN family.</text>
</comment>
<dbReference type="Proteomes" id="UP000823617">
    <property type="component" value="Unassembled WGS sequence"/>
</dbReference>
<dbReference type="PANTHER" id="PTHR11059">
    <property type="entry name" value="DNA REPAIR PROTEIN RECN"/>
    <property type="match status" value="1"/>
</dbReference>
<dbReference type="GO" id="GO:0006281">
    <property type="term" value="P:DNA repair"/>
    <property type="evidence" value="ECO:0007669"/>
    <property type="project" value="UniProtKB-KW"/>
</dbReference>
<dbReference type="GO" id="GO:0006310">
    <property type="term" value="P:DNA recombination"/>
    <property type="evidence" value="ECO:0007669"/>
    <property type="project" value="InterPro"/>
</dbReference>
<gene>
    <name evidence="12" type="primary">recN</name>
    <name evidence="12" type="ORF">IAC08_04995</name>
</gene>
<evidence type="ECO:0000256" key="10">
    <source>
        <dbReference type="SAM" id="Coils"/>
    </source>
</evidence>
<evidence type="ECO:0000313" key="13">
    <source>
        <dbReference type="Proteomes" id="UP000823617"/>
    </source>
</evidence>
<dbReference type="InterPro" id="IPR025662">
    <property type="entry name" value="Sigma_54_int_dom_ATP-bd_1"/>
</dbReference>
<feature type="domain" description="RecF/RecN/SMC N-terminal" evidence="11">
    <location>
        <begin position="2"/>
        <end position="513"/>
    </location>
</feature>
<dbReference type="NCBIfam" id="TIGR00634">
    <property type="entry name" value="recN"/>
    <property type="match status" value="1"/>
</dbReference>
<organism evidence="12 13">
    <name type="scientific">Candidatus Cryptobacteroides intestinigallinarum</name>
    <dbReference type="NCBI Taxonomy" id="2840767"/>
    <lineage>
        <taxon>Bacteria</taxon>
        <taxon>Pseudomonadati</taxon>
        <taxon>Bacteroidota</taxon>
        <taxon>Bacteroidia</taxon>
        <taxon>Bacteroidales</taxon>
        <taxon>Candidatus Cryptobacteroides</taxon>
    </lineage>
</organism>
<reference evidence="12" key="2">
    <citation type="journal article" date="2021" name="PeerJ">
        <title>Extensive microbial diversity within the chicken gut microbiome revealed by metagenomics and culture.</title>
        <authorList>
            <person name="Gilroy R."/>
            <person name="Ravi A."/>
            <person name="Getino M."/>
            <person name="Pursley I."/>
            <person name="Horton D.L."/>
            <person name="Alikhan N.F."/>
            <person name="Baker D."/>
            <person name="Gharbi K."/>
            <person name="Hall N."/>
            <person name="Watson M."/>
            <person name="Adriaenssens E.M."/>
            <person name="Foster-Nyarko E."/>
            <person name="Jarju S."/>
            <person name="Secka A."/>
            <person name="Antonio M."/>
            <person name="Oren A."/>
            <person name="Chaudhuri R.R."/>
            <person name="La Ragione R."/>
            <person name="Hildebrand F."/>
            <person name="Pallen M.J."/>
        </authorList>
    </citation>
    <scope>NUCLEOTIDE SEQUENCE</scope>
    <source>
        <strain evidence="12">B1-3475</strain>
    </source>
</reference>